<reference evidence="2" key="1">
    <citation type="journal article" date="2019" name="Sci. Rep.">
        <title>Draft genome of Tanacetum cinerariifolium, the natural source of mosquito coil.</title>
        <authorList>
            <person name="Yamashiro T."/>
            <person name="Shiraishi A."/>
            <person name="Satake H."/>
            <person name="Nakayama K."/>
        </authorList>
    </citation>
    <scope>NUCLEOTIDE SEQUENCE</scope>
</reference>
<feature type="compositionally biased region" description="Basic and acidic residues" evidence="1">
    <location>
        <begin position="306"/>
        <end position="316"/>
    </location>
</feature>
<name>A0A6L2KKI2_TANCI</name>
<evidence type="ECO:0000313" key="2">
    <source>
        <dbReference type="EMBL" id="GEU49886.1"/>
    </source>
</evidence>
<accession>A0A6L2KKI2</accession>
<organism evidence="2">
    <name type="scientific">Tanacetum cinerariifolium</name>
    <name type="common">Dalmatian daisy</name>
    <name type="synonym">Chrysanthemum cinerariifolium</name>
    <dbReference type="NCBI Taxonomy" id="118510"/>
    <lineage>
        <taxon>Eukaryota</taxon>
        <taxon>Viridiplantae</taxon>
        <taxon>Streptophyta</taxon>
        <taxon>Embryophyta</taxon>
        <taxon>Tracheophyta</taxon>
        <taxon>Spermatophyta</taxon>
        <taxon>Magnoliopsida</taxon>
        <taxon>eudicotyledons</taxon>
        <taxon>Gunneridae</taxon>
        <taxon>Pentapetalae</taxon>
        <taxon>asterids</taxon>
        <taxon>campanulids</taxon>
        <taxon>Asterales</taxon>
        <taxon>Asteraceae</taxon>
        <taxon>Asteroideae</taxon>
        <taxon>Anthemideae</taxon>
        <taxon>Anthemidinae</taxon>
        <taxon>Tanacetum</taxon>
    </lineage>
</organism>
<dbReference type="AlphaFoldDB" id="A0A6L2KKI2"/>
<feature type="region of interest" description="Disordered" evidence="1">
    <location>
        <begin position="32"/>
        <end position="138"/>
    </location>
</feature>
<sequence>MQQFDTLLPTELTNEEIRNSNAYKEYYEIAIGASPPKPKASVRRTRSSSDTSITPPTTAASPRLTTSAKSKQTAKASKAKSLSALSEDEESFDPIPQTLENSDDEGNGMESIFETTSQMDAQTPTSVPPLPMTAPTMTPSTIATITTTSQAPILPPIVSSNIIPNLPNFGSLFCFDDRLRSLEVNFSEAMQTNQFARAVSAILEIVQRYMDQRMNKAVKVAIQIQSDRLRDDAQRDNDEFLKTVDENMQKIIKEQVKEQVKTSYAVAADLSEMELKKILIEKMEGNKDDEMMMLIRMKNPPLDQTGGRRDAEKEKSPSQQALLRKLLPGALAGQHKGLNPDKRRQASLLLQRSLCRPPVRRKSPYIQSLTQKPLSLDRDWNKTVPAIHGRIQPWISELAKQTDSRSSFNELIDTPIDFSSYLINRLKFYGFAINWESARDVYSKRRIIAVTELKIVEWHNYKHLDWITVLRDDDKLYKFKEGDFKRLHIQDIEDMLMLLIQGKLTNLRVEECFAFNVSLRMFTRSIVIQRRMEDLQLGVESYQKKLNLTKQNSYRSDLKRKEAYTAYSNLRGFNYQNKDNKNRLMRIDELHKFNDGTLTDVRTALDDHLKGIRMQYLPQSI</sequence>
<dbReference type="EMBL" id="BKCJ010002631">
    <property type="protein sequence ID" value="GEU49886.1"/>
    <property type="molecule type" value="Genomic_DNA"/>
</dbReference>
<protein>
    <submittedName>
        <fullName evidence="2">Uncharacterized protein</fullName>
    </submittedName>
</protein>
<feature type="region of interest" description="Disordered" evidence="1">
    <location>
        <begin position="299"/>
        <end position="319"/>
    </location>
</feature>
<feature type="compositionally biased region" description="Low complexity" evidence="1">
    <location>
        <begin position="48"/>
        <end position="85"/>
    </location>
</feature>
<proteinExistence type="predicted"/>
<comment type="caution">
    <text evidence="2">The sequence shown here is derived from an EMBL/GenBank/DDBJ whole genome shotgun (WGS) entry which is preliminary data.</text>
</comment>
<feature type="compositionally biased region" description="Polar residues" evidence="1">
    <location>
        <begin position="113"/>
        <end position="125"/>
    </location>
</feature>
<gene>
    <name evidence="2" type="ORF">Tci_021864</name>
</gene>
<evidence type="ECO:0000256" key="1">
    <source>
        <dbReference type="SAM" id="MobiDB-lite"/>
    </source>
</evidence>